<evidence type="ECO:0000256" key="3">
    <source>
        <dbReference type="ARBA" id="ARBA00022989"/>
    </source>
</evidence>
<dbReference type="GO" id="GO:0050982">
    <property type="term" value="P:detection of mechanical stimulus"/>
    <property type="evidence" value="ECO:0007669"/>
    <property type="project" value="TreeGrafter"/>
</dbReference>
<sequence length="1501" mass="170549">MKSKGASKTKTGGRLDYNWDCLSRDDIYRQRVFGTESGANNFIQTDDKKQRSVLSMIIYIVLILSAMNFVWKGGVIESKFVVTRAVLQWVSNRKFDLMLTPEAFADIDDLDDVKDWLRFALPAIIASPVQQANFPLFGVRFSLRNVLDTNNSEPRFQSLAKVTWKDKAGIRTSAAATASSFTGGYQNDDTESFGAYREYGFNSEQAQRLFSRDNTTAEELQNFSLGLQWCSAPISTCDGELLTDYFYDRSQASSAVVDDCNLKCEQMQRQNRLCHCWTLTTTHCNFYHVLVSTPPVETPCWNHSSVNVYPTLIESTNGRTSYFPLMKRFVHTSNRPLGGFFAEAYGSTQGFLQGVHYWTQEQVDGIIALKQNFSNSGDGDSPSSQGLMFKQLNDWILGGFLGPKTGYLVVDWMNWNPNHDVVSWVVLKFKVDASGLVSTGRSINHLVIPQKDLDLIREDPNSIFWPGFNVWHGLYILLVAYYFFKEVYELITTGLRYFSFWQLMLDIGVLLHMSVIGLRYYHHSISNFTKTFATDLDSTLALDLPSFENEAVAWSNFLLASCFMMVFLFGGLVQYLSPLDDLEGDVAMWMAGDLFPRISVLVDTVSRSITPVFFLVIILCDVFFAFVIWCNLLFGKTVRDFSNIQVTAISLTEMLFGRLDVVEDLRLSFPITGFFFYLVFMVLFFFILQYLSRAIVLTSFDDATRSFEERQRTKKLLAGDQLASFFKQQVAWAKKVLGLNFRARDLKTAGGMEPYPTQKWGLIPFTGFCALAQPGAIYVIFISMVLWVPEGHDVVQSLTEALKRPTFSKVNPLSREIDLDMDFDRIETREDVLRWLAVSFSKALYNSSSSDNVLGNYAASPQYKQVVINDWNILLGQRPVRLSLQYDHIVPVSNLSVTARLPVAQLIRGDSLVKERTELKDLRAQEVLQKYCGNYTEEMGFSCMLSVDPEVTIPALLDMRLKGIATNQTSKMTLDFVSYNGNIDMFFYVCINFDFTTSGYIDKEIKIFPIKLPDMTSAFFPIRLILEILIIAFTVGRLAKCMRAVYCVLLAGIKKGKAGTFGHRLFVAFQVLVFHIVQHPFIVFDFLSGISTVLTLVMWYSFVLLDLTQSFYFAESPEWTPAQCAETGLCSDYTAISKFAQASQQMRFFTQASGEAYLTNLPRLQICAANTIFLFLCYQKYLSAFPTGRVIARAMLNGLADILCFFVVMVVLLLGYVAMGHTIFGTIMVDFSTLGYSVITCFQMFLGTFRSFAEMRQANSIAYYFYWYTYMVLFRYVLVNMFFAIIAKHFQKEDKAVEEQRLERAAQQAQQAQQVPGESQSMLEQIKVALKTLLGMWTPASQDPNEKALEEDPDAPLENFEDLDPVASPKSPKRLDASQSDVSMDTTEMDDSIADDLMEPNWRFLPDETRLWAVDTAKEIFRFIHEKSRLREELEKHNKEQFDIDHVQEEAETAIQEKAFELGKKAEKVTGLTEKSLGEATIRGISVHGTTKGPTKKCRSL</sequence>
<feature type="transmembrane region" description="Helical" evidence="6">
    <location>
        <begin position="667"/>
        <end position="688"/>
    </location>
</feature>
<dbReference type="PANTHER" id="PTHR10877:SF183">
    <property type="entry name" value="AT14535P-RELATED"/>
    <property type="match status" value="1"/>
</dbReference>
<dbReference type="Gene3D" id="1.10.287.70">
    <property type="match status" value="2"/>
</dbReference>
<dbReference type="EMBL" id="CAMXCT020000185">
    <property type="protein sequence ID" value="CAL1128555.1"/>
    <property type="molecule type" value="Genomic_DNA"/>
</dbReference>
<feature type="compositionally biased region" description="Acidic residues" evidence="5">
    <location>
        <begin position="1351"/>
        <end position="1364"/>
    </location>
</feature>
<feature type="transmembrane region" description="Helical" evidence="6">
    <location>
        <begin position="612"/>
        <end position="634"/>
    </location>
</feature>
<comment type="caution">
    <text evidence="8">The sequence shown here is derived from an EMBL/GenBank/DDBJ whole genome shotgun (WGS) entry which is preliminary data.</text>
</comment>
<dbReference type="InterPro" id="IPR013122">
    <property type="entry name" value="PKD1_2_channel"/>
</dbReference>
<dbReference type="OrthoDB" id="415110at2759"/>
<reference evidence="8" key="1">
    <citation type="submission" date="2022-10" db="EMBL/GenBank/DDBJ databases">
        <authorList>
            <person name="Chen Y."/>
            <person name="Dougan E. K."/>
            <person name="Chan C."/>
            <person name="Rhodes N."/>
            <person name="Thang M."/>
        </authorList>
    </citation>
    <scope>NUCLEOTIDE SEQUENCE</scope>
</reference>
<evidence type="ECO:0000256" key="2">
    <source>
        <dbReference type="ARBA" id="ARBA00022692"/>
    </source>
</evidence>
<feature type="transmembrane region" description="Helical" evidence="6">
    <location>
        <begin position="463"/>
        <end position="484"/>
    </location>
</feature>
<protein>
    <submittedName>
        <fullName evidence="10">Polycystin-2 (Polycystic kidney disease 2 protein homolog)</fullName>
    </submittedName>
</protein>
<evidence type="ECO:0000313" key="9">
    <source>
        <dbReference type="EMBL" id="CAL1128555.1"/>
    </source>
</evidence>
<evidence type="ECO:0000256" key="6">
    <source>
        <dbReference type="SAM" id="Phobius"/>
    </source>
</evidence>
<organism evidence="8">
    <name type="scientific">Cladocopium goreaui</name>
    <dbReference type="NCBI Taxonomy" id="2562237"/>
    <lineage>
        <taxon>Eukaryota</taxon>
        <taxon>Sar</taxon>
        <taxon>Alveolata</taxon>
        <taxon>Dinophyceae</taxon>
        <taxon>Suessiales</taxon>
        <taxon>Symbiodiniaceae</taxon>
        <taxon>Cladocopium</taxon>
    </lineage>
</organism>
<evidence type="ECO:0000256" key="4">
    <source>
        <dbReference type="ARBA" id="ARBA00023136"/>
    </source>
</evidence>
<evidence type="ECO:0000256" key="5">
    <source>
        <dbReference type="SAM" id="MobiDB-lite"/>
    </source>
</evidence>
<accession>A0A9P1BLV6</accession>
<feature type="transmembrane region" description="Helical" evidence="6">
    <location>
        <begin position="1265"/>
        <end position="1287"/>
    </location>
</feature>
<keyword evidence="2 6" id="KW-0812">Transmembrane</keyword>
<feature type="transmembrane region" description="Helical" evidence="6">
    <location>
        <begin position="53"/>
        <end position="71"/>
    </location>
</feature>
<dbReference type="EMBL" id="CAMXCT010000185">
    <property type="protein sequence ID" value="CAI3975180.1"/>
    <property type="molecule type" value="Genomic_DNA"/>
</dbReference>
<evidence type="ECO:0000256" key="1">
    <source>
        <dbReference type="ARBA" id="ARBA00004141"/>
    </source>
</evidence>
<feature type="region of interest" description="Disordered" evidence="5">
    <location>
        <begin position="1480"/>
        <end position="1501"/>
    </location>
</feature>
<evidence type="ECO:0000313" key="8">
    <source>
        <dbReference type="EMBL" id="CAI3975180.1"/>
    </source>
</evidence>
<comment type="subcellular location">
    <subcellularLocation>
        <location evidence="1">Membrane</location>
        <topology evidence="1">Multi-pass membrane protein</topology>
    </subcellularLocation>
</comment>
<dbReference type="GO" id="GO:0016020">
    <property type="term" value="C:membrane"/>
    <property type="evidence" value="ECO:0007669"/>
    <property type="project" value="UniProtKB-SubCell"/>
</dbReference>
<keyword evidence="3 6" id="KW-1133">Transmembrane helix</keyword>
<feature type="transmembrane region" description="Helical" evidence="6">
    <location>
        <begin position="1083"/>
        <end position="1105"/>
    </location>
</feature>
<evidence type="ECO:0000259" key="7">
    <source>
        <dbReference type="Pfam" id="PF08016"/>
    </source>
</evidence>
<evidence type="ECO:0000313" key="11">
    <source>
        <dbReference type="Proteomes" id="UP001152797"/>
    </source>
</evidence>
<evidence type="ECO:0000313" key="10">
    <source>
        <dbReference type="EMBL" id="CAL4762492.1"/>
    </source>
</evidence>
<dbReference type="Proteomes" id="UP001152797">
    <property type="component" value="Unassembled WGS sequence"/>
</dbReference>
<feature type="transmembrane region" description="Helical" evidence="6">
    <location>
        <begin position="1060"/>
        <end position="1077"/>
    </location>
</feature>
<feature type="transmembrane region" description="Helical" evidence="6">
    <location>
        <begin position="496"/>
        <end position="521"/>
    </location>
</feature>
<name>A0A9P1BLV6_9DINO</name>
<dbReference type="PANTHER" id="PTHR10877">
    <property type="entry name" value="POLYCYSTIN FAMILY MEMBER"/>
    <property type="match status" value="1"/>
</dbReference>
<feature type="transmembrane region" description="Helical" evidence="6">
    <location>
        <begin position="1199"/>
        <end position="1219"/>
    </location>
</feature>
<feature type="transmembrane region" description="Helical" evidence="6">
    <location>
        <begin position="551"/>
        <end position="573"/>
    </location>
</feature>
<keyword evidence="4 6" id="KW-0472">Membrane</keyword>
<reference evidence="9" key="2">
    <citation type="submission" date="2024-04" db="EMBL/GenBank/DDBJ databases">
        <authorList>
            <person name="Chen Y."/>
            <person name="Shah S."/>
            <person name="Dougan E. K."/>
            <person name="Thang M."/>
            <person name="Chan C."/>
        </authorList>
    </citation>
    <scope>NUCLEOTIDE SEQUENCE [LARGE SCALE GENOMIC DNA]</scope>
</reference>
<keyword evidence="11" id="KW-1185">Reference proteome</keyword>
<gene>
    <name evidence="8" type="ORF">C1SCF055_LOCUS3533</name>
</gene>
<feature type="transmembrane region" description="Helical" evidence="6">
    <location>
        <begin position="762"/>
        <end position="788"/>
    </location>
</feature>
<dbReference type="Pfam" id="PF08016">
    <property type="entry name" value="PKD_channel"/>
    <property type="match status" value="1"/>
</dbReference>
<feature type="region of interest" description="Disordered" evidence="5">
    <location>
        <begin position="1339"/>
        <end position="1385"/>
    </location>
</feature>
<dbReference type="GO" id="GO:0005262">
    <property type="term" value="F:calcium channel activity"/>
    <property type="evidence" value="ECO:0007669"/>
    <property type="project" value="TreeGrafter"/>
</dbReference>
<feature type="domain" description="Polycystin cation channel PKD1/PKD2" evidence="7">
    <location>
        <begin position="1165"/>
        <end position="1291"/>
    </location>
</feature>
<feature type="transmembrane region" description="Helical" evidence="6">
    <location>
        <begin position="1018"/>
        <end position="1039"/>
    </location>
</feature>
<dbReference type="InterPro" id="IPR051223">
    <property type="entry name" value="Polycystin"/>
</dbReference>
<feature type="transmembrane region" description="Helical" evidence="6">
    <location>
        <begin position="1231"/>
        <end position="1253"/>
    </location>
</feature>
<proteinExistence type="predicted"/>
<dbReference type="EMBL" id="CAMXCT030000185">
    <property type="protein sequence ID" value="CAL4762492.1"/>
    <property type="molecule type" value="Genomic_DNA"/>
</dbReference>